<dbReference type="AlphaFoldDB" id="A0A165VLC6"/>
<evidence type="ECO:0000313" key="3">
    <source>
        <dbReference type="Proteomes" id="UP000076761"/>
    </source>
</evidence>
<organism evidence="2 3">
    <name type="scientific">Neolentinus lepideus HHB14362 ss-1</name>
    <dbReference type="NCBI Taxonomy" id="1314782"/>
    <lineage>
        <taxon>Eukaryota</taxon>
        <taxon>Fungi</taxon>
        <taxon>Dikarya</taxon>
        <taxon>Basidiomycota</taxon>
        <taxon>Agaricomycotina</taxon>
        <taxon>Agaricomycetes</taxon>
        <taxon>Gloeophyllales</taxon>
        <taxon>Gloeophyllaceae</taxon>
        <taxon>Neolentinus</taxon>
    </lineage>
</organism>
<keyword evidence="3" id="KW-1185">Reference proteome</keyword>
<sequence length="130" mass="14236">MPINSVPGLTTPNPSPARASPLSRLTSSPVSPDAPASKFLQPSLELLGERYNSAVGRIFESAVKTSEVFKTGVMSAWFDPVPRETSLGLWYDFRGKHSRSRQDSFGSSQSYARGCATRGLKDVLMIWNDQ</sequence>
<dbReference type="STRING" id="1314782.A0A165VLC6"/>
<evidence type="ECO:0000256" key="1">
    <source>
        <dbReference type="SAM" id="MobiDB-lite"/>
    </source>
</evidence>
<dbReference type="InParanoid" id="A0A165VLC6"/>
<dbReference type="OrthoDB" id="3222645at2759"/>
<proteinExistence type="predicted"/>
<dbReference type="Proteomes" id="UP000076761">
    <property type="component" value="Unassembled WGS sequence"/>
</dbReference>
<gene>
    <name evidence="2" type="ORF">NEOLEDRAFT_1174844</name>
</gene>
<name>A0A165VLC6_9AGAM</name>
<feature type="region of interest" description="Disordered" evidence="1">
    <location>
        <begin position="1"/>
        <end position="37"/>
    </location>
</feature>
<accession>A0A165VLC6</accession>
<dbReference type="EMBL" id="KV425553">
    <property type="protein sequence ID" value="KZT29843.1"/>
    <property type="molecule type" value="Genomic_DNA"/>
</dbReference>
<evidence type="ECO:0000313" key="2">
    <source>
        <dbReference type="EMBL" id="KZT29843.1"/>
    </source>
</evidence>
<protein>
    <submittedName>
        <fullName evidence="2">Uncharacterized protein</fullName>
    </submittedName>
</protein>
<reference evidence="2 3" key="1">
    <citation type="journal article" date="2016" name="Mol. Biol. Evol.">
        <title>Comparative Genomics of Early-Diverging Mushroom-Forming Fungi Provides Insights into the Origins of Lignocellulose Decay Capabilities.</title>
        <authorList>
            <person name="Nagy L.G."/>
            <person name="Riley R."/>
            <person name="Tritt A."/>
            <person name="Adam C."/>
            <person name="Daum C."/>
            <person name="Floudas D."/>
            <person name="Sun H."/>
            <person name="Yadav J.S."/>
            <person name="Pangilinan J."/>
            <person name="Larsson K.H."/>
            <person name="Matsuura K."/>
            <person name="Barry K."/>
            <person name="Labutti K."/>
            <person name="Kuo R."/>
            <person name="Ohm R.A."/>
            <person name="Bhattacharya S.S."/>
            <person name="Shirouzu T."/>
            <person name="Yoshinaga Y."/>
            <person name="Martin F.M."/>
            <person name="Grigoriev I.V."/>
            <person name="Hibbett D.S."/>
        </authorList>
    </citation>
    <scope>NUCLEOTIDE SEQUENCE [LARGE SCALE GENOMIC DNA]</scope>
    <source>
        <strain evidence="2 3">HHB14362 ss-1</strain>
    </source>
</reference>